<reference evidence="1 2" key="3">
    <citation type="journal article" date="2010" name="BMC Genomics">
        <title>Transcriptome sequencing and comparative analysis of cucumber flowers with different sex types.</title>
        <authorList>
            <person name="Guo S."/>
            <person name="Zheng Y."/>
            <person name="Joung J.G."/>
            <person name="Liu S."/>
            <person name="Zhang Z."/>
            <person name="Crasta O.R."/>
            <person name="Sobral B.W."/>
            <person name="Xu Y."/>
            <person name="Huang S."/>
            <person name="Fei Z."/>
        </authorList>
    </citation>
    <scope>NUCLEOTIDE SEQUENCE [LARGE SCALE GENOMIC DNA]</scope>
    <source>
        <strain evidence="2">cv. 9930</strain>
    </source>
</reference>
<reference evidence="1 2" key="1">
    <citation type="journal article" date="2009" name="Nat. Genet.">
        <title>The genome of the cucumber, Cucumis sativus L.</title>
        <authorList>
            <person name="Huang S."/>
            <person name="Li R."/>
            <person name="Zhang Z."/>
            <person name="Li L."/>
            <person name="Gu X."/>
            <person name="Fan W."/>
            <person name="Lucas W.J."/>
            <person name="Wang X."/>
            <person name="Xie B."/>
            <person name="Ni P."/>
            <person name="Ren Y."/>
            <person name="Zhu H."/>
            <person name="Li J."/>
            <person name="Lin K."/>
            <person name="Jin W."/>
            <person name="Fei Z."/>
            <person name="Li G."/>
            <person name="Staub J."/>
            <person name="Kilian A."/>
            <person name="van der Vossen E.A."/>
            <person name="Wu Y."/>
            <person name="Guo J."/>
            <person name="He J."/>
            <person name="Jia Z."/>
            <person name="Ren Y."/>
            <person name="Tian G."/>
            <person name="Lu Y."/>
            <person name="Ruan J."/>
            <person name="Qian W."/>
            <person name="Wang M."/>
            <person name="Huang Q."/>
            <person name="Li B."/>
            <person name="Xuan Z."/>
            <person name="Cao J."/>
            <person name="Asan"/>
            <person name="Wu Z."/>
            <person name="Zhang J."/>
            <person name="Cai Q."/>
            <person name="Bai Y."/>
            <person name="Zhao B."/>
            <person name="Han Y."/>
            <person name="Li Y."/>
            <person name="Li X."/>
            <person name="Wang S."/>
            <person name="Shi Q."/>
            <person name="Liu S."/>
            <person name="Cho W.K."/>
            <person name="Kim J.Y."/>
            <person name="Xu Y."/>
            <person name="Heller-Uszynska K."/>
            <person name="Miao H."/>
            <person name="Cheng Z."/>
            <person name="Zhang S."/>
            <person name="Wu J."/>
            <person name="Yang Y."/>
            <person name="Kang H."/>
            <person name="Li M."/>
            <person name="Liang H."/>
            <person name="Ren X."/>
            <person name="Shi Z."/>
            <person name="Wen M."/>
            <person name="Jian M."/>
            <person name="Yang H."/>
            <person name="Zhang G."/>
            <person name="Yang Z."/>
            <person name="Chen R."/>
            <person name="Liu S."/>
            <person name="Li J."/>
            <person name="Ma L."/>
            <person name="Liu H."/>
            <person name="Zhou Y."/>
            <person name="Zhao J."/>
            <person name="Fang X."/>
            <person name="Li G."/>
            <person name="Fang L."/>
            <person name="Li Y."/>
            <person name="Liu D."/>
            <person name="Zheng H."/>
            <person name="Zhang Y."/>
            <person name="Qin N."/>
            <person name="Li Z."/>
            <person name="Yang G."/>
            <person name="Yang S."/>
            <person name="Bolund L."/>
            <person name="Kristiansen K."/>
            <person name="Zheng H."/>
            <person name="Li S."/>
            <person name="Zhang X."/>
            <person name="Yang H."/>
            <person name="Wang J."/>
            <person name="Sun R."/>
            <person name="Zhang B."/>
            <person name="Jiang S."/>
            <person name="Wang J."/>
            <person name="Du Y."/>
            <person name="Li S."/>
        </authorList>
    </citation>
    <scope>NUCLEOTIDE SEQUENCE [LARGE SCALE GENOMIC DNA]</scope>
    <source>
        <strain evidence="2">cv. 9930</strain>
    </source>
</reference>
<gene>
    <name evidence="1" type="ORF">Csa_5G426400</name>
</gene>
<name>A0A0A0KNC1_CUCSA</name>
<proteinExistence type="predicted"/>
<protein>
    <submittedName>
        <fullName evidence="1">Uncharacterized protein</fullName>
    </submittedName>
</protein>
<dbReference type="EMBL" id="CM002926">
    <property type="protein sequence ID" value="KGN51063.1"/>
    <property type="molecule type" value="Genomic_DNA"/>
</dbReference>
<dbReference type="STRING" id="3659.A0A0A0KNC1"/>
<reference evidence="1 2" key="2">
    <citation type="journal article" date="2009" name="PLoS ONE">
        <title>An integrated genetic and cytogenetic map of the cucumber genome.</title>
        <authorList>
            <person name="Ren Y."/>
            <person name="Zhang Z."/>
            <person name="Liu J."/>
            <person name="Staub J.E."/>
            <person name="Han Y."/>
            <person name="Cheng Z."/>
            <person name="Li X."/>
            <person name="Lu J."/>
            <person name="Miao H."/>
            <person name="Kang H."/>
            <person name="Xie B."/>
            <person name="Gu X."/>
            <person name="Wang X."/>
            <person name="Du Y."/>
            <person name="Jin W."/>
            <person name="Huang S."/>
        </authorList>
    </citation>
    <scope>NUCLEOTIDE SEQUENCE [LARGE SCALE GENOMIC DNA]</scope>
    <source>
        <strain evidence="2">cv. 9930</strain>
    </source>
</reference>
<reference evidence="1 2" key="4">
    <citation type="journal article" date="2011" name="BMC Genomics">
        <title>RNA-Seq improves annotation of protein-coding genes in the cucumber genome.</title>
        <authorList>
            <person name="Li Z."/>
            <person name="Zhang Z."/>
            <person name="Yan P."/>
            <person name="Huang S."/>
            <person name="Fei Z."/>
            <person name="Lin K."/>
        </authorList>
    </citation>
    <scope>NUCLEOTIDE SEQUENCE [LARGE SCALE GENOMIC DNA]</scope>
    <source>
        <strain evidence="2">cv. 9930</strain>
    </source>
</reference>
<evidence type="ECO:0000313" key="2">
    <source>
        <dbReference type="Proteomes" id="UP000029981"/>
    </source>
</evidence>
<sequence>MLLPDKLREMLLALDAYPSLDISCHRSPTTRQRSVTCCRRLGRPPGPPRAVRRIVAGHLMDNCEGARLNIENLTFENPMPPEVLDWVRVESISSLPGTLADGVDNFGSAGVAVTKVKNEMFDDFDEDLDHVLLIERLRMLLSRRALGLTNRHGEGGFGVRSGELQCFLKKREKSMFASEERMEIENVLHSRTGSHAPCPCIPSEVCSPCLTLTGSYCSGNRCVNKSTESCDDMELKEDKICSTEKVATELGSRPLTDHVPKANLLSYTKVKDEPYDHVDDSNIYGKDMNNVFSDTVSIKSEATIPDEHYENKVDNMRLQDRMKFFSSQKDFGFTPMNYEHPKPSDPGCSILVSEPASLMNIKRRRKRKKTVTNSVETALEEDAPGLLQILVDKGVLVDEIKLYGETESDEDLDESFSEDSFSELDDVISRLFSQRHSFMKFPSIRCMKSSRVSYCLACLVSLIEQTRYLQFRNWPVEWGWCRDLQSFIFVFERHKRIVMERPEYGYATYFFELVDSLPINWQIKRLVISMKLTSCSRISLLENTPLLVGEDLTEGEAGVLSSYGWMPNSGLGTMLNYRGRVVHDRNNEDISEWKSKIGKLLMDGYNGGALLLENTSIKVAEYSSSQTTQVKLEL</sequence>
<keyword evidence="2" id="KW-1185">Reference proteome</keyword>
<dbReference type="eggNOG" id="ENOG502QV4G">
    <property type="taxonomic scope" value="Eukaryota"/>
</dbReference>
<accession>A0A0A0KNC1</accession>
<evidence type="ECO:0000313" key="1">
    <source>
        <dbReference type="EMBL" id="KGN51063.1"/>
    </source>
</evidence>
<dbReference type="PANTHER" id="PTHR47871">
    <property type="entry name" value="NAC DOMAIN-CONTAINING PROTEIN 8"/>
    <property type="match status" value="1"/>
</dbReference>
<dbReference type="AlphaFoldDB" id="A0A0A0KNC1"/>
<dbReference type="Proteomes" id="UP000029981">
    <property type="component" value="Chromosome 5"/>
</dbReference>
<dbReference type="PANTHER" id="PTHR47871:SF2">
    <property type="entry name" value="OS03G0221300 PROTEIN"/>
    <property type="match status" value="1"/>
</dbReference>
<dbReference type="Gramene" id="KGN51063">
    <property type="protein sequence ID" value="KGN51063"/>
    <property type="gene ID" value="Csa_5G426400"/>
</dbReference>
<organism evidence="1 2">
    <name type="scientific">Cucumis sativus</name>
    <name type="common">Cucumber</name>
    <dbReference type="NCBI Taxonomy" id="3659"/>
    <lineage>
        <taxon>Eukaryota</taxon>
        <taxon>Viridiplantae</taxon>
        <taxon>Streptophyta</taxon>
        <taxon>Embryophyta</taxon>
        <taxon>Tracheophyta</taxon>
        <taxon>Spermatophyta</taxon>
        <taxon>Magnoliopsida</taxon>
        <taxon>eudicotyledons</taxon>
        <taxon>Gunneridae</taxon>
        <taxon>Pentapetalae</taxon>
        <taxon>rosids</taxon>
        <taxon>fabids</taxon>
        <taxon>Cucurbitales</taxon>
        <taxon>Cucurbitaceae</taxon>
        <taxon>Benincaseae</taxon>
        <taxon>Cucumis</taxon>
    </lineage>
</organism>